<protein>
    <recommendedName>
        <fullName evidence="11">Lipase chaperone</fullName>
    </recommendedName>
    <alternativeName>
        <fullName evidence="11">Lipase activator protein</fullName>
    </alternativeName>
    <alternativeName>
        <fullName evidence="11">Lipase foldase</fullName>
    </alternativeName>
    <alternativeName>
        <fullName evidence="11">Lipase helper protein</fullName>
    </alternativeName>
    <alternativeName>
        <fullName evidence="11">Lipase modulator</fullName>
    </alternativeName>
</protein>
<keyword evidence="5 11" id="KW-0812">Transmembrane</keyword>
<dbReference type="GO" id="GO:0005886">
    <property type="term" value="C:plasma membrane"/>
    <property type="evidence" value="ECO:0007669"/>
    <property type="project" value="UniProtKB-SubCell"/>
</dbReference>
<dbReference type="AlphaFoldDB" id="A0ABD7L6I9"/>
<keyword evidence="3 11" id="KW-1003">Cell membrane</keyword>
<dbReference type="NCBIfam" id="NF002333">
    <property type="entry name" value="PRK01294.1-1"/>
    <property type="match status" value="1"/>
</dbReference>
<keyword evidence="9 11" id="KW-0472">Membrane</keyword>
<dbReference type="GO" id="GO:0051082">
    <property type="term" value="F:unfolded protein binding"/>
    <property type="evidence" value="ECO:0007669"/>
    <property type="project" value="UniProtKB-UniRule"/>
</dbReference>
<dbReference type="SUPFAM" id="SSF158855">
    <property type="entry name" value="Lipase chaperone-like"/>
    <property type="match status" value="1"/>
</dbReference>
<evidence type="ECO:0000313" key="12">
    <source>
        <dbReference type="EMBL" id="SAJ95919.1"/>
    </source>
</evidence>
<evidence type="ECO:0000256" key="5">
    <source>
        <dbReference type="ARBA" id="ARBA00022692"/>
    </source>
</evidence>
<dbReference type="Pfam" id="PF03280">
    <property type="entry name" value="Lipase_chap"/>
    <property type="match status" value="1"/>
</dbReference>
<proteinExistence type="inferred from homology"/>
<dbReference type="EMBL" id="FKJW01000004">
    <property type="protein sequence ID" value="SAJ95919.1"/>
    <property type="molecule type" value="Genomic_DNA"/>
</dbReference>
<dbReference type="InterPro" id="IPR004961">
    <property type="entry name" value="Lipase_chaperone"/>
</dbReference>
<keyword evidence="10 11" id="KW-0143">Chaperone</keyword>
<accession>A0ABD7L6I9</accession>
<keyword evidence="6 11" id="KW-0442">Lipid degradation</keyword>
<comment type="similarity">
    <text evidence="2 11">Belongs to the lipase chaperone family.</text>
</comment>
<comment type="subcellular location">
    <subcellularLocation>
        <location evidence="1">Cell inner membrane</location>
        <topology evidence="1">Single-pass membrane protein</topology>
        <orientation evidence="1">Periplasmic side</orientation>
    </subcellularLocation>
</comment>
<evidence type="ECO:0000256" key="2">
    <source>
        <dbReference type="ARBA" id="ARBA00010358"/>
    </source>
</evidence>
<keyword evidence="4 11" id="KW-0997">Cell inner membrane</keyword>
<evidence type="ECO:0000256" key="9">
    <source>
        <dbReference type="ARBA" id="ARBA00023136"/>
    </source>
</evidence>
<reference evidence="12 13" key="1">
    <citation type="submission" date="2016-04" db="EMBL/GenBank/DDBJ databases">
        <authorList>
            <person name="Peeters C."/>
        </authorList>
    </citation>
    <scope>NUCLEOTIDE SEQUENCE [LARGE SCALE GENOMIC DNA]</scope>
    <source>
        <strain evidence="12">LMG 29311</strain>
    </source>
</reference>
<dbReference type="RefSeq" id="WP_088926224.1">
    <property type="nucleotide sequence ID" value="NZ_CADFGW010000017.1"/>
</dbReference>
<evidence type="ECO:0000256" key="3">
    <source>
        <dbReference type="ARBA" id="ARBA00022475"/>
    </source>
</evidence>
<evidence type="ECO:0000256" key="1">
    <source>
        <dbReference type="ARBA" id="ARBA00004383"/>
    </source>
</evidence>
<dbReference type="Proteomes" id="UP000196218">
    <property type="component" value="Unassembled WGS sequence"/>
</dbReference>
<evidence type="ECO:0000256" key="11">
    <source>
        <dbReference type="HAMAP-Rule" id="MF_00790"/>
    </source>
</evidence>
<evidence type="ECO:0000256" key="8">
    <source>
        <dbReference type="ARBA" id="ARBA00023098"/>
    </source>
</evidence>
<organism evidence="12 13">
    <name type="scientific">Burkholderia multivorans</name>
    <dbReference type="NCBI Taxonomy" id="87883"/>
    <lineage>
        <taxon>Bacteria</taxon>
        <taxon>Pseudomonadati</taxon>
        <taxon>Pseudomonadota</taxon>
        <taxon>Betaproteobacteria</taxon>
        <taxon>Burkholderiales</taxon>
        <taxon>Burkholderiaceae</taxon>
        <taxon>Burkholderia</taxon>
        <taxon>Burkholderia cepacia complex</taxon>
    </lineage>
</organism>
<comment type="function">
    <text evidence="11">May be involved in the folding of the extracellular lipase during its passage through the periplasm.</text>
</comment>
<gene>
    <name evidence="11" type="primary">lifO</name>
    <name evidence="12" type="ORF">UA18_03303</name>
</gene>
<dbReference type="HAMAP" id="MF_00790">
    <property type="entry name" value="Lipase_chap"/>
    <property type="match status" value="1"/>
</dbReference>
<evidence type="ECO:0000256" key="6">
    <source>
        <dbReference type="ARBA" id="ARBA00022963"/>
    </source>
</evidence>
<sequence>MRVRATVARCASYAAVGAVTVAAVWHAFGTRASAPLVVASAEPPARTAASRAATASVPASAAALPASLAGSRAPRLPVDARGRLAKQRAVRDFFDYFLLAEHDLDAAALDAQVARAIVAQLDGTDARHDALDVWQRYRAYRAALGQQRERGGVGDGRDDPDALAALLDRRAALASRMLGDWCAAFFDEEWRQQRDRIERLRIVRDPALTDAQKRDRLAALDALRPAALRDADARLQRQRDALDAVARLERARGDADTLRAQAAATLAPDVAARVVKLRDDDDAWRARYRDYAAERDRIDAQSLPREARDAQLAQWRQRAFANPAEATRAAALDAGRDAAAAQ</sequence>
<name>A0ABD7L6I9_9BURK</name>
<dbReference type="GO" id="GO:0016042">
    <property type="term" value="P:lipid catabolic process"/>
    <property type="evidence" value="ECO:0007669"/>
    <property type="project" value="UniProtKB-UniRule"/>
</dbReference>
<evidence type="ECO:0000313" key="13">
    <source>
        <dbReference type="Proteomes" id="UP000196218"/>
    </source>
</evidence>
<dbReference type="GO" id="GO:0006457">
    <property type="term" value="P:protein folding"/>
    <property type="evidence" value="ECO:0007669"/>
    <property type="project" value="UniProtKB-UniRule"/>
</dbReference>
<keyword evidence="7 11" id="KW-1133">Transmembrane helix</keyword>
<evidence type="ECO:0000256" key="10">
    <source>
        <dbReference type="ARBA" id="ARBA00023186"/>
    </source>
</evidence>
<evidence type="ECO:0000256" key="4">
    <source>
        <dbReference type="ARBA" id="ARBA00022519"/>
    </source>
</evidence>
<keyword evidence="8 11" id="KW-0443">Lipid metabolism</keyword>
<evidence type="ECO:0000256" key="7">
    <source>
        <dbReference type="ARBA" id="ARBA00022989"/>
    </source>
</evidence>
<comment type="caution">
    <text evidence="12">The sequence shown here is derived from an EMBL/GenBank/DDBJ whole genome shotgun (WGS) entry which is preliminary data.</text>
</comment>